<dbReference type="InterPro" id="IPR025660">
    <property type="entry name" value="Pept_his_AS"/>
</dbReference>
<dbReference type="Gene3D" id="3.90.70.10">
    <property type="entry name" value="Cysteine proteinases"/>
    <property type="match status" value="1"/>
</dbReference>
<dbReference type="Pfam" id="PF00112">
    <property type="entry name" value="Peptidase_C1"/>
    <property type="match status" value="1"/>
</dbReference>
<keyword evidence="2" id="KW-0645">Protease</keyword>
<dbReference type="PROSITE" id="PS00139">
    <property type="entry name" value="THIOL_PROTEASE_CYS"/>
    <property type="match status" value="1"/>
</dbReference>
<feature type="signal peptide" evidence="8">
    <location>
        <begin position="1"/>
        <end position="22"/>
    </location>
</feature>
<dbReference type="SMART" id="SM00645">
    <property type="entry name" value="Pept_C1"/>
    <property type="match status" value="1"/>
</dbReference>
<dbReference type="PRINTS" id="PR00705">
    <property type="entry name" value="PAPAIN"/>
</dbReference>
<accession>A0AAV8SB02</accession>
<evidence type="ECO:0000259" key="9">
    <source>
        <dbReference type="SMART" id="SM00645"/>
    </source>
</evidence>
<dbReference type="SUPFAM" id="SSF54001">
    <property type="entry name" value="Cysteine proteinases"/>
    <property type="match status" value="1"/>
</dbReference>
<dbReference type="InterPro" id="IPR013128">
    <property type="entry name" value="Peptidase_C1A"/>
</dbReference>
<evidence type="ECO:0000256" key="7">
    <source>
        <dbReference type="ARBA" id="ARBA00023180"/>
    </source>
</evidence>
<gene>
    <name evidence="11" type="ORF">K2173_018882</name>
</gene>
<evidence type="ECO:0000256" key="5">
    <source>
        <dbReference type="ARBA" id="ARBA00022807"/>
    </source>
</evidence>
<feature type="domain" description="Cathepsin propeptide inhibitor" evidence="10">
    <location>
        <begin position="41"/>
        <end position="97"/>
    </location>
</feature>
<keyword evidence="7" id="KW-0325">Glycoprotein</keyword>
<dbReference type="FunFam" id="3.90.70.10:FF:000067">
    <property type="entry name" value="Senescence-specific cysteine protease"/>
    <property type="match status" value="1"/>
</dbReference>
<comment type="similarity">
    <text evidence="1">Belongs to the peptidase C1 family.</text>
</comment>
<dbReference type="PROSITE" id="PS00639">
    <property type="entry name" value="THIOL_PROTEASE_HIS"/>
    <property type="match status" value="1"/>
</dbReference>
<evidence type="ECO:0000256" key="1">
    <source>
        <dbReference type="ARBA" id="ARBA00008455"/>
    </source>
</evidence>
<evidence type="ECO:0000256" key="2">
    <source>
        <dbReference type="ARBA" id="ARBA00022670"/>
    </source>
</evidence>
<evidence type="ECO:0000256" key="6">
    <source>
        <dbReference type="ARBA" id="ARBA00023157"/>
    </source>
</evidence>
<dbReference type="GO" id="GO:0008234">
    <property type="term" value="F:cysteine-type peptidase activity"/>
    <property type="evidence" value="ECO:0007669"/>
    <property type="project" value="UniProtKB-KW"/>
</dbReference>
<dbReference type="InterPro" id="IPR039417">
    <property type="entry name" value="Peptidase_C1A_papain-like"/>
</dbReference>
<proteinExistence type="inferred from homology"/>
<protein>
    <submittedName>
        <fullName evidence="11">Uncharacterized protein</fullName>
    </submittedName>
</protein>
<keyword evidence="4" id="KW-0378">Hydrolase</keyword>
<evidence type="ECO:0000259" key="10">
    <source>
        <dbReference type="SMART" id="SM00848"/>
    </source>
</evidence>
<dbReference type="AlphaFoldDB" id="A0AAV8SB02"/>
<feature type="chain" id="PRO_5043440386" evidence="8">
    <location>
        <begin position="23"/>
        <end position="341"/>
    </location>
</feature>
<comment type="caution">
    <text evidence="11">The sequence shown here is derived from an EMBL/GenBank/DDBJ whole genome shotgun (WGS) entry which is preliminary data.</text>
</comment>
<keyword evidence="3 8" id="KW-0732">Signal</keyword>
<dbReference type="InterPro" id="IPR000169">
    <property type="entry name" value="Pept_cys_AS"/>
</dbReference>
<dbReference type="Proteomes" id="UP001159364">
    <property type="component" value="Linkage Group LG12"/>
</dbReference>
<feature type="domain" description="Peptidase C1A papain C-terminal" evidence="9">
    <location>
        <begin position="121"/>
        <end position="337"/>
    </location>
</feature>
<dbReference type="PANTHER" id="PTHR12411">
    <property type="entry name" value="CYSTEINE PROTEASE FAMILY C1-RELATED"/>
    <property type="match status" value="1"/>
</dbReference>
<dbReference type="EMBL" id="JAIWQS010000012">
    <property type="protein sequence ID" value="KAJ8749391.1"/>
    <property type="molecule type" value="Genomic_DNA"/>
</dbReference>
<keyword evidence="6" id="KW-1015">Disulfide bond</keyword>
<evidence type="ECO:0000256" key="4">
    <source>
        <dbReference type="ARBA" id="ARBA00022801"/>
    </source>
</evidence>
<dbReference type="InterPro" id="IPR038765">
    <property type="entry name" value="Papain-like_cys_pep_sf"/>
</dbReference>
<evidence type="ECO:0000256" key="8">
    <source>
        <dbReference type="SAM" id="SignalP"/>
    </source>
</evidence>
<reference evidence="11 12" key="1">
    <citation type="submission" date="2021-09" db="EMBL/GenBank/DDBJ databases">
        <title>Genomic insights and catalytic innovation underlie evolution of tropane alkaloids biosynthesis.</title>
        <authorList>
            <person name="Wang Y.-J."/>
            <person name="Tian T."/>
            <person name="Huang J.-P."/>
            <person name="Huang S.-X."/>
        </authorList>
    </citation>
    <scope>NUCLEOTIDE SEQUENCE [LARGE SCALE GENOMIC DNA]</scope>
    <source>
        <strain evidence="11">KIB-2018</strain>
        <tissue evidence="11">Leaf</tissue>
    </source>
</reference>
<dbReference type="PROSITE" id="PS00640">
    <property type="entry name" value="THIOL_PROTEASE_ASN"/>
    <property type="match status" value="1"/>
</dbReference>
<keyword evidence="5" id="KW-0788">Thiol protease</keyword>
<name>A0AAV8SB02_9ROSI</name>
<keyword evidence="12" id="KW-1185">Reference proteome</keyword>
<organism evidence="11 12">
    <name type="scientific">Erythroxylum novogranatense</name>
    <dbReference type="NCBI Taxonomy" id="1862640"/>
    <lineage>
        <taxon>Eukaryota</taxon>
        <taxon>Viridiplantae</taxon>
        <taxon>Streptophyta</taxon>
        <taxon>Embryophyta</taxon>
        <taxon>Tracheophyta</taxon>
        <taxon>Spermatophyta</taxon>
        <taxon>Magnoliopsida</taxon>
        <taxon>eudicotyledons</taxon>
        <taxon>Gunneridae</taxon>
        <taxon>Pentapetalae</taxon>
        <taxon>rosids</taxon>
        <taxon>fabids</taxon>
        <taxon>Malpighiales</taxon>
        <taxon>Erythroxylaceae</taxon>
        <taxon>Erythroxylum</taxon>
    </lineage>
</organism>
<sequence length="341" mass="38515">MTTRNFGFILVIICTLLIPSTAWTEEKKSPKYDNREMEERYKQWMTQHGRKYKSRDEYLLRFGIYQSNIQIIDEINSQNLSFRLTDNKFADLTNEEFRSIYLGFQPQGQKQKICQSNSTYLPATVDWRKKGAVTPIKDQGQCGSCWAFSAVAAVEGINQIKTGKLVALSEQELVDCDISDGNQGCNGGLMEKAFQYIVKIGGLTTKDDYPYKGSDGKCDKDKLKNHAGIISSYETVPANNEKCLQATVVQQPVSVAIDAGSYEFQLYSEGIFSGFCDYKLNHGVVVVGYGDDAGDKYWTVKNSWGEDWGEAGYVRIQRNFKDKRGICGIAMEPSYPVKYDK</sequence>
<dbReference type="InterPro" id="IPR013201">
    <property type="entry name" value="Prot_inhib_I29"/>
</dbReference>
<dbReference type="GO" id="GO:0006508">
    <property type="term" value="P:proteolysis"/>
    <property type="evidence" value="ECO:0007669"/>
    <property type="project" value="UniProtKB-KW"/>
</dbReference>
<dbReference type="Pfam" id="PF08246">
    <property type="entry name" value="Inhibitor_I29"/>
    <property type="match status" value="1"/>
</dbReference>
<dbReference type="SMART" id="SM00848">
    <property type="entry name" value="Inhibitor_I29"/>
    <property type="match status" value="1"/>
</dbReference>
<evidence type="ECO:0000313" key="11">
    <source>
        <dbReference type="EMBL" id="KAJ8749391.1"/>
    </source>
</evidence>
<evidence type="ECO:0000313" key="12">
    <source>
        <dbReference type="Proteomes" id="UP001159364"/>
    </source>
</evidence>
<dbReference type="CDD" id="cd02248">
    <property type="entry name" value="Peptidase_C1A"/>
    <property type="match status" value="1"/>
</dbReference>
<dbReference type="InterPro" id="IPR025661">
    <property type="entry name" value="Pept_asp_AS"/>
</dbReference>
<dbReference type="InterPro" id="IPR000668">
    <property type="entry name" value="Peptidase_C1A_C"/>
</dbReference>
<evidence type="ECO:0000256" key="3">
    <source>
        <dbReference type="ARBA" id="ARBA00022729"/>
    </source>
</evidence>